<dbReference type="InterPro" id="IPR051782">
    <property type="entry name" value="ABC_Transporter_VariousFunc"/>
</dbReference>
<feature type="non-terminal residue" evidence="5">
    <location>
        <position position="53"/>
    </location>
</feature>
<dbReference type="PANTHER" id="PTHR42939:SF1">
    <property type="entry name" value="ABC TRANSPORTER ATP-BINDING PROTEIN ALBC-RELATED"/>
    <property type="match status" value="1"/>
</dbReference>
<reference evidence="6" key="1">
    <citation type="journal article" date="2019" name="Int. J. Syst. Evol. Microbiol.">
        <title>The Global Catalogue of Microorganisms (GCM) 10K type strain sequencing project: providing services to taxonomists for standard genome sequencing and annotation.</title>
        <authorList>
            <consortium name="The Broad Institute Genomics Platform"/>
            <consortium name="The Broad Institute Genome Sequencing Center for Infectious Disease"/>
            <person name="Wu L."/>
            <person name="Ma J."/>
        </authorList>
    </citation>
    <scope>NUCLEOTIDE SEQUENCE [LARGE SCALE GENOMIC DNA]</scope>
    <source>
        <strain evidence="6">CGMCC 4.1621</strain>
    </source>
</reference>
<feature type="domain" description="ABC transporter" evidence="4">
    <location>
        <begin position="20"/>
        <end position="53"/>
    </location>
</feature>
<proteinExistence type="predicted"/>
<evidence type="ECO:0000256" key="2">
    <source>
        <dbReference type="ARBA" id="ARBA00022741"/>
    </source>
</evidence>
<dbReference type="InterPro" id="IPR027417">
    <property type="entry name" value="P-loop_NTPase"/>
</dbReference>
<protein>
    <submittedName>
        <fullName evidence="5">ATP-binding cassette domain-containing protein</fullName>
    </submittedName>
</protein>
<dbReference type="PANTHER" id="PTHR42939">
    <property type="entry name" value="ABC TRANSPORTER ATP-BINDING PROTEIN ALBC-RELATED"/>
    <property type="match status" value="1"/>
</dbReference>
<dbReference type="Gene3D" id="3.40.50.300">
    <property type="entry name" value="P-loop containing nucleotide triphosphate hydrolases"/>
    <property type="match status" value="1"/>
</dbReference>
<sequence length="53" mass="5596">MSHALFVRNLNVSYLGEPALREISFQIKKGALVGIIGPNGAGKSTLIKAIMGL</sequence>
<dbReference type="SUPFAM" id="SSF52540">
    <property type="entry name" value="P-loop containing nucleoside triphosphate hydrolases"/>
    <property type="match status" value="1"/>
</dbReference>
<keyword evidence="2" id="KW-0547">Nucleotide-binding</keyword>
<evidence type="ECO:0000256" key="3">
    <source>
        <dbReference type="ARBA" id="ARBA00022840"/>
    </source>
</evidence>
<keyword evidence="3 5" id="KW-0067">ATP-binding</keyword>
<dbReference type="Pfam" id="PF00005">
    <property type="entry name" value="ABC_tran"/>
    <property type="match status" value="1"/>
</dbReference>
<dbReference type="Proteomes" id="UP001596410">
    <property type="component" value="Unassembled WGS sequence"/>
</dbReference>
<accession>A0ABW2EJS1</accession>
<dbReference type="EMBL" id="JBHSZV010000030">
    <property type="protein sequence ID" value="MFC7062565.1"/>
    <property type="molecule type" value="Genomic_DNA"/>
</dbReference>
<organism evidence="5 6">
    <name type="scientific">Halobacillus seohaensis</name>
    <dbReference type="NCBI Taxonomy" id="447421"/>
    <lineage>
        <taxon>Bacteria</taxon>
        <taxon>Bacillati</taxon>
        <taxon>Bacillota</taxon>
        <taxon>Bacilli</taxon>
        <taxon>Bacillales</taxon>
        <taxon>Bacillaceae</taxon>
        <taxon>Halobacillus</taxon>
    </lineage>
</organism>
<dbReference type="RefSeq" id="WP_390217120.1">
    <property type="nucleotide sequence ID" value="NZ_JBHSZV010000030.1"/>
</dbReference>
<name>A0ABW2EJS1_9BACI</name>
<keyword evidence="6" id="KW-1185">Reference proteome</keyword>
<evidence type="ECO:0000259" key="4">
    <source>
        <dbReference type="Pfam" id="PF00005"/>
    </source>
</evidence>
<comment type="caution">
    <text evidence="5">The sequence shown here is derived from an EMBL/GenBank/DDBJ whole genome shotgun (WGS) entry which is preliminary data.</text>
</comment>
<evidence type="ECO:0000313" key="6">
    <source>
        <dbReference type="Proteomes" id="UP001596410"/>
    </source>
</evidence>
<evidence type="ECO:0000256" key="1">
    <source>
        <dbReference type="ARBA" id="ARBA00022448"/>
    </source>
</evidence>
<evidence type="ECO:0000313" key="5">
    <source>
        <dbReference type="EMBL" id="MFC7062565.1"/>
    </source>
</evidence>
<gene>
    <name evidence="5" type="ORF">ACFQIC_11930</name>
</gene>
<dbReference type="GO" id="GO:0005524">
    <property type="term" value="F:ATP binding"/>
    <property type="evidence" value="ECO:0007669"/>
    <property type="project" value="UniProtKB-KW"/>
</dbReference>
<keyword evidence="1" id="KW-0813">Transport</keyword>
<dbReference type="InterPro" id="IPR003439">
    <property type="entry name" value="ABC_transporter-like_ATP-bd"/>
</dbReference>